<evidence type="ECO:0000256" key="3">
    <source>
        <dbReference type="ARBA" id="ARBA00011877"/>
    </source>
</evidence>
<evidence type="ECO:0000259" key="11">
    <source>
        <dbReference type="PROSITE" id="PS50835"/>
    </source>
</evidence>
<dbReference type="PRINTS" id="PR00668">
    <property type="entry name" value="GLYCPROTEINC"/>
</dbReference>
<evidence type="ECO:0000313" key="12">
    <source>
        <dbReference type="EMBL" id="QOD40151.1"/>
    </source>
</evidence>
<evidence type="ECO:0000256" key="4">
    <source>
        <dbReference type="ARBA" id="ARBA00013989"/>
    </source>
</evidence>
<name>A0A7L7YV13_9ALPH</name>
<comment type="subcellular location">
    <subcellularLocation>
        <location evidence="1">Membrane</location>
        <topology evidence="1">Single-pass membrane protein</topology>
    </subcellularLocation>
</comment>
<dbReference type="GeneID" id="80540452"/>
<feature type="transmembrane region" description="Helical" evidence="10">
    <location>
        <begin position="439"/>
        <end position="462"/>
    </location>
</feature>
<evidence type="ECO:0000256" key="10">
    <source>
        <dbReference type="SAM" id="Phobius"/>
    </source>
</evidence>
<dbReference type="InterPro" id="IPR001038">
    <property type="entry name" value="GA_GC"/>
</dbReference>
<evidence type="ECO:0000256" key="1">
    <source>
        <dbReference type="ARBA" id="ARBA00004167"/>
    </source>
</evidence>
<gene>
    <name evidence="12" type="primary">UL44</name>
</gene>
<evidence type="ECO:0000256" key="2">
    <source>
        <dbReference type="ARBA" id="ARBA00005284"/>
    </source>
</evidence>
<reference evidence="12" key="1">
    <citation type="submission" date="2020-08" db="EMBL/GenBank/DDBJ databases">
        <title>Genome sequences of two marsupial simplex viruses; Macropodid alphaherpesvirus 2 and 4.</title>
        <authorList>
            <person name="Vaz P.K."/>
            <person name="Mahony T."/>
            <person name="Hartley C.A."/>
            <person name="Motha J."/>
            <person name="Devlin J.M."/>
        </authorList>
    </citation>
    <scope>NUCLEOTIDE SEQUENCE</scope>
    <source>
        <strain evidence="12">V3116/09</strain>
    </source>
</reference>
<dbReference type="InterPro" id="IPR007110">
    <property type="entry name" value="Ig-like_dom"/>
</dbReference>
<comment type="subunit">
    <text evidence="3">Interacts with host complement component C3b; this interaction inhibits host immune response by disregulating complement cascade.</text>
</comment>
<accession>A0A7L7YV13</accession>
<dbReference type="KEGG" id="vg:80540452"/>
<evidence type="ECO:0000256" key="6">
    <source>
        <dbReference type="ARBA" id="ARBA00022692"/>
    </source>
</evidence>
<dbReference type="PROSITE" id="PS50835">
    <property type="entry name" value="IG_LIKE"/>
    <property type="match status" value="1"/>
</dbReference>
<dbReference type="EMBL" id="MT900474">
    <property type="protein sequence ID" value="QOD40151.1"/>
    <property type="molecule type" value="Genomic_DNA"/>
</dbReference>
<keyword evidence="13" id="KW-1185">Reference proteome</keyword>
<keyword evidence="7 10" id="KW-1133">Transmembrane helix</keyword>
<evidence type="ECO:0000256" key="8">
    <source>
        <dbReference type="ARBA" id="ARBA00023136"/>
    </source>
</evidence>
<dbReference type="Pfam" id="PF02124">
    <property type="entry name" value="Marek_A"/>
    <property type="match status" value="1"/>
</dbReference>
<keyword evidence="6 10" id="KW-0812">Transmembrane</keyword>
<protein>
    <recommendedName>
        <fullName evidence="4">Envelope glycoprotein C</fullName>
    </recommendedName>
</protein>
<feature type="domain" description="Ig-like" evidence="11">
    <location>
        <begin position="236"/>
        <end position="331"/>
    </location>
</feature>
<evidence type="ECO:0000256" key="5">
    <source>
        <dbReference type="ARBA" id="ARBA00022581"/>
    </source>
</evidence>
<keyword evidence="5" id="KW-0945">Host-virus interaction</keyword>
<sequence>MISSTGYIIARFSQQRSVALCGSSVRVVAKTPIGLGKMVVGGKLNISGQPIMWILILTMAIHLGLGTELPSIQPLLEITPKPPNPSRLLNPKRLNGRIRCDTSDITAEYETRAIIRCRLTRPDTLRLQVWKYPIYTELWDETSPNKTLSLNATIPPGGVLVYDSIGEQNGIVNDWGSPGGPTNTKFYSMRGTFPKQHLIIRKTTPLTQGVYLWVRGPPDLPYTHGVLTRLRMIREPTLRLSSQPTMVGEPTNATCRAEYYPERPVEFAWLKNGAPIPGASEHIQFSTYEDKSVAISTIKFVVDMDGPDSPLLTCQLLWQNESHVLISRETSEPLPTLPRPTINITFTGEVATCAANCVPDNVSLTWIIDDDILPPEHYFVTAQTCAHHQPLKNLLSELPIIHMSQRYLCRLSGYPSSILAPEYHASRPVDTNDTITKQLILVLEIVGGTIVFFGLLILLLVICTRVCL</sequence>
<dbReference type="InterPro" id="IPR036179">
    <property type="entry name" value="Ig-like_dom_sf"/>
</dbReference>
<dbReference type="Proteomes" id="UP001148675">
    <property type="component" value="Segment"/>
</dbReference>
<dbReference type="SUPFAM" id="SSF48726">
    <property type="entry name" value="Immunoglobulin"/>
    <property type="match status" value="1"/>
</dbReference>
<evidence type="ECO:0000256" key="7">
    <source>
        <dbReference type="ARBA" id="ARBA00022989"/>
    </source>
</evidence>
<dbReference type="RefSeq" id="YP_010801763.1">
    <property type="nucleotide sequence ID" value="NC_076968.1"/>
</dbReference>
<comment type="similarity">
    <text evidence="2">Belongs to the herpesviridae glycoprotein C family.</text>
</comment>
<evidence type="ECO:0000313" key="13">
    <source>
        <dbReference type="Proteomes" id="UP001148675"/>
    </source>
</evidence>
<keyword evidence="9" id="KW-0325">Glycoprotein</keyword>
<dbReference type="GO" id="GO:0016020">
    <property type="term" value="C:membrane"/>
    <property type="evidence" value="ECO:0007669"/>
    <property type="project" value="UniProtKB-SubCell"/>
</dbReference>
<evidence type="ECO:0000256" key="9">
    <source>
        <dbReference type="ARBA" id="ARBA00023180"/>
    </source>
</evidence>
<keyword evidence="8 10" id="KW-0472">Membrane</keyword>
<proteinExistence type="inferred from homology"/>
<organism evidence="12 13">
    <name type="scientific">Macropodid alphaherpesvirus 4</name>
    <dbReference type="NCBI Taxonomy" id="2762721"/>
    <lineage>
        <taxon>Viruses</taxon>
        <taxon>Duplodnaviria</taxon>
        <taxon>Heunggongvirae</taxon>
        <taxon>Peploviricota</taxon>
        <taxon>Herviviricetes</taxon>
        <taxon>Herpesvirales</taxon>
        <taxon>Orthoherpesviridae</taxon>
        <taxon>Alphaherpesvirinae</taxon>
        <taxon>Simplexvirus</taxon>
        <taxon>Simplexvirus macropodidalpha4</taxon>
    </lineage>
</organism>